<comment type="subcellular location">
    <subcellularLocation>
        <location evidence="1 7">Cell membrane</location>
        <topology evidence="1 7">Multi-pass membrane protein</topology>
    </subcellularLocation>
</comment>
<evidence type="ECO:0000256" key="4">
    <source>
        <dbReference type="ARBA" id="ARBA00022692"/>
    </source>
</evidence>
<dbReference type="PROSITE" id="PS50928">
    <property type="entry name" value="ABC_TM1"/>
    <property type="match status" value="1"/>
</dbReference>
<reference evidence="9" key="1">
    <citation type="journal article" date="2017" name="Genome Announc.">
        <title>High-Quality Whole-Genome Sequences of the Oligo-Mouse-Microbiota Bacterial Community.</title>
        <authorList>
            <person name="Garzetti D."/>
            <person name="Brugiroux S."/>
            <person name="Bunk B."/>
            <person name="Pukall R."/>
            <person name="McCoy K.D."/>
            <person name="Macpherson A.J."/>
            <person name="Stecher B."/>
        </authorList>
    </citation>
    <scope>NUCLEOTIDE SEQUENCE</scope>
    <source>
        <strain evidence="9">KB18</strain>
    </source>
</reference>
<reference evidence="11" key="2">
    <citation type="submission" date="2017-05" db="EMBL/GenBank/DDBJ databases">
        <title>Improved OligoMM genomes.</title>
        <authorList>
            <person name="Garzetti D."/>
        </authorList>
    </citation>
    <scope>NUCLEOTIDE SEQUENCE [LARGE SCALE GENOMIC DNA]</scope>
    <source>
        <strain evidence="11">KB18</strain>
    </source>
</reference>
<evidence type="ECO:0000313" key="11">
    <source>
        <dbReference type="Proteomes" id="UP000196710"/>
    </source>
</evidence>
<evidence type="ECO:0000256" key="6">
    <source>
        <dbReference type="ARBA" id="ARBA00023136"/>
    </source>
</evidence>
<evidence type="ECO:0000313" key="12">
    <source>
        <dbReference type="Proteomes" id="UP000596035"/>
    </source>
</evidence>
<dbReference type="InterPro" id="IPR000515">
    <property type="entry name" value="MetI-like"/>
</dbReference>
<dbReference type="Pfam" id="PF00528">
    <property type="entry name" value="BPD_transp_1"/>
    <property type="match status" value="1"/>
</dbReference>
<feature type="domain" description="ABC transmembrane type-1" evidence="8">
    <location>
        <begin position="93"/>
        <end position="289"/>
    </location>
</feature>
<dbReference type="PANTHER" id="PTHR43744">
    <property type="entry name" value="ABC TRANSPORTER PERMEASE PROTEIN MG189-RELATED-RELATED"/>
    <property type="match status" value="1"/>
</dbReference>
<dbReference type="CDD" id="cd06261">
    <property type="entry name" value="TM_PBP2"/>
    <property type="match status" value="1"/>
</dbReference>
<evidence type="ECO:0000313" key="10">
    <source>
        <dbReference type="EMBL" id="QQR29916.1"/>
    </source>
</evidence>
<sequence length="312" mass="34800">MVREGGLVENVKKREKRGNALAQSRGDRVFDIVVNCLVVLAAIITLYPLYYVVLSSISSPNAIITGKSLLLPVDVSFASYRYVFADTRIWRGYGNTIFYTFFQTLLGTAVTICAGYALSRKDLVGRNVIMKLVVFTMYFQGGLVPTYLVVKNLKLTDTRYVMIIMGMFSVFNLIVARTFFISKIPDDLWEAAQLDGCGNGRFFVSVVLPLSKEIVAVILLYIAVGSWNSFFNALIYLSNQKLYPLQLILREVLLAGQTIQSDVDAADIAEMQRLAATIKYAVMVISTLPIMALYPFVQKYFVKGVMMGSIKG</sequence>
<evidence type="ECO:0000256" key="1">
    <source>
        <dbReference type="ARBA" id="ARBA00004651"/>
    </source>
</evidence>
<dbReference type="Proteomes" id="UP000596035">
    <property type="component" value="Chromosome"/>
</dbReference>
<keyword evidence="4 7" id="KW-0812">Transmembrane</keyword>
<feature type="transmembrane region" description="Helical" evidence="7">
    <location>
        <begin position="96"/>
        <end position="117"/>
    </location>
</feature>
<evidence type="ECO:0000256" key="3">
    <source>
        <dbReference type="ARBA" id="ARBA00022475"/>
    </source>
</evidence>
<evidence type="ECO:0000256" key="5">
    <source>
        <dbReference type="ARBA" id="ARBA00022989"/>
    </source>
</evidence>
<protein>
    <submittedName>
        <fullName evidence="10">Carbohydrate ABC transporter permease</fullName>
    </submittedName>
    <submittedName>
        <fullName evidence="9">Sugar ABC transporter permease</fullName>
    </submittedName>
</protein>
<proteinExistence type="inferred from homology"/>
<keyword evidence="3" id="KW-1003">Cell membrane</keyword>
<dbReference type="KEGG" id="amur:ADH66_08185"/>
<dbReference type="SUPFAM" id="SSF161098">
    <property type="entry name" value="MetI-like"/>
    <property type="match status" value="1"/>
</dbReference>
<dbReference type="InterPro" id="IPR035906">
    <property type="entry name" value="MetI-like_sf"/>
</dbReference>
<keyword evidence="5 7" id="KW-1133">Transmembrane helix</keyword>
<comment type="similarity">
    <text evidence="7">Belongs to the binding-protein-dependent transport system permease family.</text>
</comment>
<evidence type="ECO:0000313" key="9">
    <source>
        <dbReference type="EMBL" id="ASB40639.1"/>
    </source>
</evidence>
<name>A0A1Z2XQF7_9FIRM</name>
<dbReference type="RefSeq" id="WP_084384154.1">
    <property type="nucleotide sequence ID" value="NZ_CP021422.1"/>
</dbReference>
<dbReference type="GO" id="GO:0055085">
    <property type="term" value="P:transmembrane transport"/>
    <property type="evidence" value="ECO:0007669"/>
    <property type="project" value="InterPro"/>
</dbReference>
<evidence type="ECO:0000256" key="2">
    <source>
        <dbReference type="ARBA" id="ARBA00022448"/>
    </source>
</evidence>
<keyword evidence="6 7" id="KW-0472">Membrane</keyword>
<keyword evidence="11" id="KW-1185">Reference proteome</keyword>
<organism evidence="10 12">
    <name type="scientific">Acutalibacter muris</name>
    <dbReference type="NCBI Taxonomy" id="1796620"/>
    <lineage>
        <taxon>Bacteria</taxon>
        <taxon>Bacillati</taxon>
        <taxon>Bacillota</taxon>
        <taxon>Clostridia</taxon>
        <taxon>Eubacteriales</taxon>
        <taxon>Acutalibacteraceae</taxon>
        <taxon>Acutalibacter</taxon>
    </lineage>
</organism>
<dbReference type="EMBL" id="CP065321">
    <property type="protein sequence ID" value="QQR29916.1"/>
    <property type="molecule type" value="Genomic_DNA"/>
</dbReference>
<accession>A0A1Z2XQF7</accession>
<evidence type="ECO:0000256" key="7">
    <source>
        <dbReference type="RuleBase" id="RU363032"/>
    </source>
</evidence>
<feature type="transmembrane region" description="Helical" evidence="7">
    <location>
        <begin position="280"/>
        <end position="297"/>
    </location>
</feature>
<dbReference type="PANTHER" id="PTHR43744:SF9">
    <property type="entry name" value="POLYGALACTURONAN_RHAMNOGALACTURONAN TRANSPORT SYSTEM PERMEASE PROTEIN YTCP"/>
    <property type="match status" value="1"/>
</dbReference>
<feature type="transmembrane region" description="Helical" evidence="7">
    <location>
        <begin position="29"/>
        <end position="50"/>
    </location>
</feature>
<feature type="transmembrane region" description="Helical" evidence="7">
    <location>
        <begin position="129"/>
        <end position="148"/>
    </location>
</feature>
<feature type="transmembrane region" description="Helical" evidence="7">
    <location>
        <begin position="160"/>
        <end position="180"/>
    </location>
</feature>
<gene>
    <name evidence="9" type="ORF">ADH66_08185</name>
    <name evidence="10" type="ORF">I5Q82_18220</name>
</gene>
<reference evidence="10 12" key="3">
    <citation type="submission" date="2020-11" db="EMBL/GenBank/DDBJ databases">
        <title>Closed and high quality bacterial genomes of the OMM12 community.</title>
        <authorList>
            <person name="Marbouty M."/>
            <person name="Lamy-Besnier Q."/>
            <person name="Debarbieux L."/>
            <person name="Koszul R."/>
        </authorList>
    </citation>
    <scope>NUCLEOTIDE SEQUENCE [LARGE SCALE GENOMIC DNA]</scope>
    <source>
        <strain evidence="10 12">KB18</strain>
    </source>
</reference>
<dbReference type="GO" id="GO:0005886">
    <property type="term" value="C:plasma membrane"/>
    <property type="evidence" value="ECO:0007669"/>
    <property type="project" value="UniProtKB-SubCell"/>
</dbReference>
<dbReference type="AlphaFoldDB" id="A0A1Z2XQF7"/>
<dbReference type="Gene3D" id="1.10.3720.10">
    <property type="entry name" value="MetI-like"/>
    <property type="match status" value="1"/>
</dbReference>
<evidence type="ECO:0000259" key="8">
    <source>
        <dbReference type="PROSITE" id="PS50928"/>
    </source>
</evidence>
<dbReference type="EMBL" id="CP021422">
    <property type="protein sequence ID" value="ASB40639.1"/>
    <property type="molecule type" value="Genomic_DNA"/>
</dbReference>
<keyword evidence="2 7" id="KW-0813">Transport</keyword>
<dbReference type="Proteomes" id="UP000196710">
    <property type="component" value="Chromosome"/>
</dbReference>